<dbReference type="NCBIfam" id="TIGR00762">
    <property type="entry name" value="DegV"/>
    <property type="match status" value="1"/>
</dbReference>
<evidence type="ECO:0000313" key="3">
    <source>
        <dbReference type="Proteomes" id="UP000076268"/>
    </source>
</evidence>
<protein>
    <submittedName>
        <fullName evidence="2">Fatty acid-binding protein DegV</fullName>
    </submittedName>
</protein>
<dbReference type="InterPro" id="IPR050270">
    <property type="entry name" value="DegV_domain_contain"/>
</dbReference>
<dbReference type="GO" id="GO:0008289">
    <property type="term" value="F:lipid binding"/>
    <property type="evidence" value="ECO:0007669"/>
    <property type="project" value="UniProtKB-KW"/>
</dbReference>
<sequence>MPKVHIVIDSTANVPQTMLEEHKNLHVVPLAVMLGHRQWREDQIDNTDLFSLIRETGEFPKTSQPAPGEFIRIFEPIIGAGDDIVVITLSSGLSGTVQSAQTAAQSIDPKRIRVVDSGTTAIGMVRMAQQALLMAAAGKSAVDIANRMERVSQATHTLFVPATLEYLHKGGRIGGAAALLGTILQIRPVLYLNSGKVAVLDKVRTWTKAINRIVEEVKQHNNPEYIGIVHLDAPEEAEKLQLKLQEVYPADLISVSTGGAVLSSHLGPGLVGVILQDSTGA</sequence>
<dbReference type="SUPFAM" id="SSF82549">
    <property type="entry name" value="DAK1/DegV-like"/>
    <property type="match status" value="1"/>
</dbReference>
<dbReference type="Proteomes" id="UP000076268">
    <property type="component" value="Unassembled WGS sequence"/>
</dbReference>
<keyword evidence="1" id="KW-0446">Lipid-binding</keyword>
<evidence type="ECO:0000313" key="2">
    <source>
        <dbReference type="EMBL" id="KYZ74742.1"/>
    </source>
</evidence>
<dbReference type="InterPro" id="IPR003797">
    <property type="entry name" value="DegV"/>
</dbReference>
<dbReference type="PANTHER" id="PTHR33434:SF2">
    <property type="entry name" value="FATTY ACID-BINDING PROTEIN TM_1468"/>
    <property type="match status" value="1"/>
</dbReference>
<dbReference type="Gene3D" id="3.30.1180.10">
    <property type="match status" value="1"/>
</dbReference>
<dbReference type="OrthoDB" id="9780660at2"/>
<name>A0A154BLE8_ANASB</name>
<dbReference type="PANTHER" id="PTHR33434">
    <property type="entry name" value="DEGV DOMAIN-CONTAINING PROTEIN DR_1986-RELATED"/>
    <property type="match status" value="1"/>
</dbReference>
<dbReference type="Pfam" id="PF02645">
    <property type="entry name" value="DegV"/>
    <property type="match status" value="1"/>
</dbReference>
<accession>A0A154BLE8</accession>
<reference evidence="2 3" key="1">
    <citation type="submission" date="2016-02" db="EMBL/GenBank/DDBJ databases">
        <title>Anaerosporomusa subterraneum gen. nov., sp. nov., a spore-forming obligate anaerobe isolated from saprolite.</title>
        <authorList>
            <person name="Choi J.K."/>
            <person name="Shah M."/>
            <person name="Yee N."/>
        </authorList>
    </citation>
    <scope>NUCLEOTIDE SEQUENCE [LARGE SCALE GENOMIC DNA]</scope>
    <source>
        <strain evidence="2 3">RU4</strain>
    </source>
</reference>
<dbReference type="EMBL" id="LSGP01000028">
    <property type="protein sequence ID" value="KYZ74742.1"/>
    <property type="molecule type" value="Genomic_DNA"/>
</dbReference>
<evidence type="ECO:0000256" key="1">
    <source>
        <dbReference type="ARBA" id="ARBA00023121"/>
    </source>
</evidence>
<organism evidence="2 3">
    <name type="scientific">Anaerosporomusa subterranea</name>
    <dbReference type="NCBI Taxonomy" id="1794912"/>
    <lineage>
        <taxon>Bacteria</taxon>
        <taxon>Bacillati</taxon>
        <taxon>Bacillota</taxon>
        <taxon>Negativicutes</taxon>
        <taxon>Acetonemataceae</taxon>
        <taxon>Anaerosporomusa</taxon>
    </lineage>
</organism>
<gene>
    <name evidence="2" type="ORF">AXX12_16080</name>
</gene>
<proteinExistence type="predicted"/>
<dbReference type="Gene3D" id="3.40.50.10170">
    <property type="match status" value="1"/>
</dbReference>
<dbReference type="STRING" id="1794912.AXX12_16080"/>
<dbReference type="AlphaFoldDB" id="A0A154BLE8"/>
<dbReference type="PROSITE" id="PS51482">
    <property type="entry name" value="DEGV"/>
    <property type="match status" value="1"/>
</dbReference>
<dbReference type="InterPro" id="IPR043168">
    <property type="entry name" value="DegV_C"/>
</dbReference>
<keyword evidence="3" id="KW-1185">Reference proteome</keyword>
<dbReference type="RefSeq" id="WP_066245775.1">
    <property type="nucleotide sequence ID" value="NZ_LSGP01000028.1"/>
</dbReference>
<comment type="caution">
    <text evidence="2">The sequence shown here is derived from an EMBL/GenBank/DDBJ whole genome shotgun (WGS) entry which is preliminary data.</text>
</comment>